<comment type="cofactor">
    <cofactor evidence="1">
        <name>Ca(2+)</name>
        <dbReference type="ChEBI" id="CHEBI:29108"/>
    </cofactor>
</comment>
<dbReference type="OrthoDB" id="103349at2759"/>
<dbReference type="CDD" id="cd16029">
    <property type="entry name" value="4-S"/>
    <property type="match status" value="1"/>
</dbReference>
<dbReference type="EMBL" id="BDGG01000002">
    <property type="protein sequence ID" value="GAU91878.1"/>
    <property type="molecule type" value="Genomic_DNA"/>
</dbReference>
<evidence type="ECO:0000313" key="9">
    <source>
        <dbReference type="Proteomes" id="UP000186922"/>
    </source>
</evidence>
<evidence type="ECO:0000313" key="8">
    <source>
        <dbReference type="EMBL" id="GAU91878.1"/>
    </source>
</evidence>
<name>A0A1D1V0B0_RAMVA</name>
<sequence length="603" mass="68345">MCAMRKSLLLRFVFLLLVTVLFGTNASWFGKGSNSVDNHEGQGNPDQSVLDIGELIKDHQKVVSDEVKKRPNIVLFLADDLGHTDVGYSEGNIQTPTPNIDKFAWDGLILNRHYTHSVCTPSRAILLTSKYSFHTGMQTHPIGQGQPWGLNLKHKLMPTYFKQLGYKSYHLGKWHLGEFKRDYYPNNRGFDYSYGVTGGAANWFNYTEGWVAPPLSGRTLRENGKMVHANITNNVYLPDLLTAKAEQVIRLHAHSETPFLLYFCTPVPHTAFEDFLDIQQSTPQYQLRKVVYEFSYLYPNRKRQLAAIQAMDESFKRIIDALDVTGKLGNTIIVFISDNGAPMKENSFFIHGVNFGSNWPLRQGKGTLFEGGVRTVSFIWSPLLERRGTSTDHIFHASDWLPTLYEAVGGDLGDLKGDDHDGVSHWKTFNDPASRDGPRQELVLNIDAITNSYSMIKQAPNGNLYKLIGGNVFGNLFTGWNRVEGTNETDDSWKNWSPASVDCRYPEGMEVSKCEPWLHDCLFDVTEDPCEQRNVAYDFPDVLRSMQERLKHYNATAVPSATLPFDPNSDPAKWGGWWVPWKDEEPMDIQPLNYSALLPSWSI</sequence>
<feature type="chain" id="PRO_5008897864" description="Sulfatase N-terminal domain-containing protein" evidence="6">
    <location>
        <begin position="27"/>
        <end position="603"/>
    </location>
</feature>
<evidence type="ECO:0000259" key="7">
    <source>
        <dbReference type="Pfam" id="PF00884"/>
    </source>
</evidence>
<evidence type="ECO:0000256" key="6">
    <source>
        <dbReference type="SAM" id="SignalP"/>
    </source>
</evidence>
<keyword evidence="6" id="KW-0732">Signal</keyword>
<dbReference type="GO" id="GO:0046872">
    <property type="term" value="F:metal ion binding"/>
    <property type="evidence" value="ECO:0007669"/>
    <property type="project" value="UniProtKB-KW"/>
</dbReference>
<comment type="similarity">
    <text evidence="2">Belongs to the sulfatase family.</text>
</comment>
<dbReference type="Pfam" id="PF00884">
    <property type="entry name" value="Sulfatase"/>
    <property type="match status" value="1"/>
</dbReference>
<reference evidence="8 9" key="1">
    <citation type="journal article" date="2016" name="Nat. Commun.">
        <title>Extremotolerant tardigrade genome and improved radiotolerance of human cultured cells by tardigrade-unique protein.</title>
        <authorList>
            <person name="Hashimoto T."/>
            <person name="Horikawa D.D."/>
            <person name="Saito Y."/>
            <person name="Kuwahara H."/>
            <person name="Kozuka-Hata H."/>
            <person name="Shin-I T."/>
            <person name="Minakuchi Y."/>
            <person name="Ohishi K."/>
            <person name="Motoyama A."/>
            <person name="Aizu T."/>
            <person name="Enomoto A."/>
            <person name="Kondo K."/>
            <person name="Tanaka S."/>
            <person name="Hara Y."/>
            <person name="Koshikawa S."/>
            <person name="Sagara H."/>
            <person name="Miura T."/>
            <person name="Yokobori S."/>
            <person name="Miyagawa K."/>
            <person name="Suzuki Y."/>
            <person name="Kubo T."/>
            <person name="Oyama M."/>
            <person name="Kohara Y."/>
            <person name="Fujiyama A."/>
            <person name="Arakawa K."/>
            <person name="Katayama T."/>
            <person name="Toyoda A."/>
            <person name="Kunieda T."/>
        </authorList>
    </citation>
    <scope>NUCLEOTIDE SEQUENCE [LARGE SCALE GENOMIC DNA]</scope>
    <source>
        <strain evidence="8 9">YOKOZUNA-1</strain>
    </source>
</reference>
<dbReference type="PANTHER" id="PTHR10342">
    <property type="entry name" value="ARYLSULFATASE"/>
    <property type="match status" value="1"/>
</dbReference>
<evidence type="ECO:0000256" key="2">
    <source>
        <dbReference type="ARBA" id="ARBA00008779"/>
    </source>
</evidence>
<dbReference type="Gene3D" id="3.40.720.10">
    <property type="entry name" value="Alkaline Phosphatase, subunit A"/>
    <property type="match status" value="1"/>
</dbReference>
<evidence type="ECO:0000256" key="4">
    <source>
        <dbReference type="ARBA" id="ARBA00022837"/>
    </source>
</evidence>
<feature type="signal peptide" evidence="6">
    <location>
        <begin position="1"/>
        <end position="26"/>
    </location>
</feature>
<dbReference type="GO" id="GO:0008484">
    <property type="term" value="F:sulfuric ester hydrolase activity"/>
    <property type="evidence" value="ECO:0007669"/>
    <property type="project" value="InterPro"/>
</dbReference>
<evidence type="ECO:0000256" key="1">
    <source>
        <dbReference type="ARBA" id="ARBA00001913"/>
    </source>
</evidence>
<comment type="caution">
    <text evidence="8">The sequence shown here is derived from an EMBL/GenBank/DDBJ whole genome shotgun (WGS) entry which is preliminary data.</text>
</comment>
<dbReference type="InterPro" id="IPR017850">
    <property type="entry name" value="Alkaline_phosphatase_core_sf"/>
</dbReference>
<dbReference type="InterPro" id="IPR047115">
    <property type="entry name" value="ARSB"/>
</dbReference>
<keyword evidence="4" id="KW-0106">Calcium</keyword>
<dbReference type="Proteomes" id="UP000186922">
    <property type="component" value="Unassembled WGS sequence"/>
</dbReference>
<gene>
    <name evidence="8" type="primary">RvY_04053-1</name>
    <name evidence="8" type="synonym">RvY_04053.1</name>
    <name evidence="8" type="ORF">RvY_04053</name>
</gene>
<dbReference type="STRING" id="947166.A0A1D1V0B0"/>
<keyword evidence="5" id="KW-0325">Glycoprotein</keyword>
<dbReference type="InterPro" id="IPR000917">
    <property type="entry name" value="Sulfatase_N"/>
</dbReference>
<accession>A0A1D1V0B0</accession>
<protein>
    <recommendedName>
        <fullName evidence="7">Sulfatase N-terminal domain-containing protein</fullName>
    </recommendedName>
</protein>
<feature type="domain" description="Sulfatase N-terminal" evidence="7">
    <location>
        <begin position="71"/>
        <end position="409"/>
    </location>
</feature>
<keyword evidence="9" id="KW-1185">Reference proteome</keyword>
<dbReference type="SUPFAM" id="SSF53649">
    <property type="entry name" value="Alkaline phosphatase-like"/>
    <property type="match status" value="1"/>
</dbReference>
<keyword evidence="3" id="KW-0479">Metal-binding</keyword>
<dbReference type="AlphaFoldDB" id="A0A1D1V0B0"/>
<proteinExistence type="inferred from homology"/>
<dbReference type="PANTHER" id="PTHR10342:SF273">
    <property type="entry name" value="RE14504P"/>
    <property type="match status" value="1"/>
</dbReference>
<organism evidence="8 9">
    <name type="scientific">Ramazzottius varieornatus</name>
    <name type="common">Water bear</name>
    <name type="synonym">Tardigrade</name>
    <dbReference type="NCBI Taxonomy" id="947166"/>
    <lineage>
        <taxon>Eukaryota</taxon>
        <taxon>Metazoa</taxon>
        <taxon>Ecdysozoa</taxon>
        <taxon>Tardigrada</taxon>
        <taxon>Eutardigrada</taxon>
        <taxon>Parachela</taxon>
        <taxon>Hypsibioidea</taxon>
        <taxon>Ramazzottiidae</taxon>
        <taxon>Ramazzottius</taxon>
    </lineage>
</organism>
<evidence type="ECO:0000256" key="5">
    <source>
        <dbReference type="ARBA" id="ARBA00023180"/>
    </source>
</evidence>
<dbReference type="Gene3D" id="3.30.1120.10">
    <property type="match status" value="1"/>
</dbReference>
<evidence type="ECO:0000256" key="3">
    <source>
        <dbReference type="ARBA" id="ARBA00022723"/>
    </source>
</evidence>